<evidence type="ECO:0000256" key="2">
    <source>
        <dbReference type="SAM" id="Phobius"/>
    </source>
</evidence>
<proteinExistence type="predicted"/>
<keyword evidence="4" id="KW-1185">Reference proteome</keyword>
<dbReference type="RefSeq" id="WP_134641081.1">
    <property type="nucleotide sequence ID" value="NZ_SOHM01000029.1"/>
</dbReference>
<evidence type="ECO:0000313" key="4">
    <source>
        <dbReference type="Proteomes" id="UP000298468"/>
    </source>
</evidence>
<dbReference type="EMBL" id="SOHM01000029">
    <property type="protein sequence ID" value="TFD88536.1"/>
    <property type="molecule type" value="Genomic_DNA"/>
</dbReference>
<keyword evidence="2" id="KW-1133">Transmembrane helix</keyword>
<protein>
    <recommendedName>
        <fullName evidence="5">DUF3618 domain-containing protein</fullName>
    </recommendedName>
</protein>
<comment type="caution">
    <text evidence="3">The sequence shown here is derived from an EMBL/GenBank/DDBJ whole genome shotgun (WGS) entry which is preliminary data.</text>
</comment>
<evidence type="ECO:0000313" key="3">
    <source>
        <dbReference type="EMBL" id="TFD88536.1"/>
    </source>
</evidence>
<organism evidence="3 4">
    <name type="scientific">Cryobacterium lactosi</name>
    <dbReference type="NCBI Taxonomy" id="1259202"/>
    <lineage>
        <taxon>Bacteria</taxon>
        <taxon>Bacillati</taxon>
        <taxon>Actinomycetota</taxon>
        <taxon>Actinomycetes</taxon>
        <taxon>Micrococcales</taxon>
        <taxon>Microbacteriaceae</taxon>
        <taxon>Cryobacterium</taxon>
    </lineage>
</organism>
<name>A0A4R9BPH0_9MICO</name>
<feature type="compositionally biased region" description="Basic and acidic residues" evidence="1">
    <location>
        <begin position="24"/>
        <end position="36"/>
    </location>
</feature>
<reference evidence="3 4" key="1">
    <citation type="submission" date="2019-03" db="EMBL/GenBank/DDBJ databases">
        <title>Genomics of glacier-inhabiting Cryobacterium strains.</title>
        <authorList>
            <person name="Liu Q."/>
            <person name="Xin Y.-H."/>
        </authorList>
    </citation>
    <scope>NUCLEOTIDE SEQUENCE [LARGE SCALE GENOMIC DNA]</scope>
    <source>
        <strain evidence="3 4">Sr59</strain>
    </source>
</reference>
<dbReference type="Proteomes" id="UP000298468">
    <property type="component" value="Unassembled WGS sequence"/>
</dbReference>
<keyword evidence="2" id="KW-0812">Transmembrane</keyword>
<feature type="transmembrane region" description="Helical" evidence="2">
    <location>
        <begin position="93"/>
        <end position="114"/>
    </location>
</feature>
<keyword evidence="2" id="KW-0472">Membrane</keyword>
<dbReference type="OrthoDB" id="5116981at2"/>
<accession>A0A4R9BPH0</accession>
<feature type="region of interest" description="Disordered" evidence="1">
    <location>
        <begin position="1"/>
        <end position="43"/>
    </location>
</feature>
<sequence>MTDNTAQHARNLAEENAGNLAEDTADKARDLAEDTASKAGDLADQARHAIDDTVATATAAFRDIDTNAVVSSAQTFATDTFDKLAKAYKRNPALVITLGSVAVAALTGLGALLGKRR</sequence>
<dbReference type="AlphaFoldDB" id="A0A4R9BPH0"/>
<evidence type="ECO:0000256" key="1">
    <source>
        <dbReference type="SAM" id="MobiDB-lite"/>
    </source>
</evidence>
<evidence type="ECO:0008006" key="5">
    <source>
        <dbReference type="Google" id="ProtNLM"/>
    </source>
</evidence>
<gene>
    <name evidence="3" type="ORF">E3T61_11935</name>
</gene>